<feature type="coiled-coil region" evidence="3">
    <location>
        <begin position="399"/>
        <end position="426"/>
    </location>
</feature>
<evidence type="ECO:0000313" key="6">
    <source>
        <dbReference type="EMBL" id="KAK9913886.1"/>
    </source>
</evidence>
<dbReference type="Proteomes" id="UP001457282">
    <property type="component" value="Unassembled WGS sequence"/>
</dbReference>
<dbReference type="PANTHER" id="PTHR32258">
    <property type="entry name" value="PROTEIN NETWORKED 4A"/>
    <property type="match status" value="1"/>
</dbReference>
<gene>
    <name evidence="6" type="ORF">M0R45_037690</name>
</gene>
<sequence length="526" mass="60450">MGTSELKKSDSCEQDDDISQEGSIWLVENLKEMDQRIKQMLKLIKEDGDSLPKNAAAYYHNKPELIEEFQQMYRSLAGCYGHLTKESHIQTPDGKVGLPKSGHQVVGLDVSPSSGGSSPVLSLKNGTDSSSSSPLESESESLNSSPTNYSIPPLNMDFDSQGWERIIELENELFSMKEKLQTREADFEQEKIRVSELQKQIVELETRTSDTANEIGRLLGELEVTTERLKGSDEENAKLKHELSEKVSEGVYEMQGHLEMAQEDIAMLEAQLDSERKHVSELQDRIEKYNTDVVARDLELVELKSAFHEAQEQFSLEKEDLHVHISSLYVNQTILETRLEEWELKYKNLEDEVRQRQTDKLEMEKMHVEQEMVLQGEISRLKVELAERGRHVEAVNKDFDKFKLKYDMLMAEKDELNAKVHNLMANVSCRDDQIREMEGHLRRLHTEHEDLIAGSESARKLVDELKLRVEELQEEVNRQRVVISDGAEEKREAIRQLCFSLDHYRSGYKELCQAFGGHKWRALAAA</sequence>
<proteinExistence type="inferred from homology"/>
<comment type="caution">
    <text evidence="6">The sequence shown here is derived from an EMBL/GenBank/DDBJ whole genome shotgun (WGS) entry which is preliminary data.</text>
</comment>
<dbReference type="GO" id="GO:0003779">
    <property type="term" value="F:actin binding"/>
    <property type="evidence" value="ECO:0007669"/>
    <property type="project" value="InterPro"/>
</dbReference>
<evidence type="ECO:0000256" key="3">
    <source>
        <dbReference type="SAM" id="Coils"/>
    </source>
</evidence>
<comment type="similarity">
    <text evidence="2">Belongs to the NET family.</text>
</comment>
<reference evidence="6 7" key="1">
    <citation type="journal article" date="2023" name="G3 (Bethesda)">
        <title>A chromosome-length genome assembly and annotation of blackberry (Rubus argutus, cv. 'Hillquist').</title>
        <authorList>
            <person name="Bruna T."/>
            <person name="Aryal R."/>
            <person name="Dudchenko O."/>
            <person name="Sargent D.J."/>
            <person name="Mead D."/>
            <person name="Buti M."/>
            <person name="Cavallini A."/>
            <person name="Hytonen T."/>
            <person name="Andres J."/>
            <person name="Pham M."/>
            <person name="Weisz D."/>
            <person name="Mascagni F."/>
            <person name="Usai G."/>
            <person name="Natali L."/>
            <person name="Bassil N."/>
            <person name="Fernandez G.E."/>
            <person name="Lomsadze A."/>
            <person name="Armour M."/>
            <person name="Olukolu B."/>
            <person name="Poorten T."/>
            <person name="Britton C."/>
            <person name="Davik J."/>
            <person name="Ashrafi H."/>
            <person name="Aiden E.L."/>
            <person name="Borodovsky M."/>
            <person name="Worthington M."/>
        </authorList>
    </citation>
    <scope>NUCLEOTIDE SEQUENCE [LARGE SCALE GENOMIC DNA]</scope>
    <source>
        <strain evidence="6">PI 553951</strain>
    </source>
</reference>
<name>A0AAW1W2Z3_RUBAR</name>
<organism evidence="6 7">
    <name type="scientific">Rubus argutus</name>
    <name type="common">Southern blackberry</name>
    <dbReference type="NCBI Taxonomy" id="59490"/>
    <lineage>
        <taxon>Eukaryota</taxon>
        <taxon>Viridiplantae</taxon>
        <taxon>Streptophyta</taxon>
        <taxon>Embryophyta</taxon>
        <taxon>Tracheophyta</taxon>
        <taxon>Spermatophyta</taxon>
        <taxon>Magnoliopsida</taxon>
        <taxon>eudicotyledons</taxon>
        <taxon>Gunneridae</taxon>
        <taxon>Pentapetalae</taxon>
        <taxon>rosids</taxon>
        <taxon>fabids</taxon>
        <taxon>Rosales</taxon>
        <taxon>Rosaceae</taxon>
        <taxon>Rosoideae</taxon>
        <taxon>Rosoideae incertae sedis</taxon>
        <taxon>Rubus</taxon>
    </lineage>
</organism>
<keyword evidence="7" id="KW-1185">Reference proteome</keyword>
<feature type="coiled-coil region" evidence="3">
    <location>
        <begin position="455"/>
        <end position="482"/>
    </location>
</feature>
<evidence type="ECO:0000256" key="1">
    <source>
        <dbReference type="ARBA" id="ARBA00023054"/>
    </source>
</evidence>
<feature type="coiled-coil region" evidence="3">
    <location>
        <begin position="332"/>
        <end position="366"/>
    </location>
</feature>
<dbReference type="PROSITE" id="PS51774">
    <property type="entry name" value="NAB"/>
    <property type="match status" value="1"/>
</dbReference>
<dbReference type="AlphaFoldDB" id="A0AAW1W2Z3"/>
<dbReference type="Gene3D" id="1.20.5.4090">
    <property type="match status" value="1"/>
</dbReference>
<feature type="coiled-coil region" evidence="3">
    <location>
        <begin position="166"/>
        <end position="292"/>
    </location>
</feature>
<evidence type="ECO:0000313" key="7">
    <source>
        <dbReference type="Proteomes" id="UP001457282"/>
    </source>
</evidence>
<dbReference type="Gene3D" id="1.10.287.1490">
    <property type="match status" value="1"/>
</dbReference>
<feature type="compositionally biased region" description="Low complexity" evidence="4">
    <location>
        <begin position="105"/>
        <end position="146"/>
    </location>
</feature>
<evidence type="ECO:0000256" key="2">
    <source>
        <dbReference type="ARBA" id="ARBA00038006"/>
    </source>
</evidence>
<evidence type="ECO:0000259" key="5">
    <source>
        <dbReference type="PROSITE" id="PS51774"/>
    </source>
</evidence>
<feature type="domain" description="NAB" evidence="5">
    <location>
        <begin position="10"/>
        <end position="87"/>
    </location>
</feature>
<feature type="region of interest" description="Disordered" evidence="4">
    <location>
        <begin position="91"/>
        <end position="155"/>
    </location>
</feature>
<dbReference type="PANTHER" id="PTHR32258:SF28">
    <property type="entry name" value="PROTEIN NETWORKED 3A-RELATED"/>
    <property type="match status" value="1"/>
</dbReference>
<protein>
    <recommendedName>
        <fullName evidence="5">NAB domain-containing protein</fullName>
    </recommendedName>
</protein>
<dbReference type="InterPro" id="IPR011684">
    <property type="entry name" value="NAB"/>
</dbReference>
<accession>A0AAW1W2Z3</accession>
<dbReference type="Pfam" id="PF07765">
    <property type="entry name" value="KIP1"/>
    <property type="match status" value="1"/>
</dbReference>
<evidence type="ECO:0000256" key="4">
    <source>
        <dbReference type="SAM" id="MobiDB-lite"/>
    </source>
</evidence>
<keyword evidence="1 3" id="KW-0175">Coiled coil</keyword>
<dbReference type="InterPro" id="IPR051861">
    <property type="entry name" value="NET_actin-binding_domain"/>
</dbReference>
<dbReference type="EMBL" id="JBEDUW010000007">
    <property type="protein sequence ID" value="KAK9913886.1"/>
    <property type="molecule type" value="Genomic_DNA"/>
</dbReference>
<dbReference type="GO" id="GO:0005774">
    <property type="term" value="C:vacuolar membrane"/>
    <property type="evidence" value="ECO:0007669"/>
    <property type="project" value="TreeGrafter"/>
</dbReference>